<dbReference type="GO" id="GO:0051604">
    <property type="term" value="P:protein maturation"/>
    <property type="evidence" value="ECO:0007669"/>
    <property type="project" value="TreeGrafter"/>
</dbReference>
<dbReference type="InterPro" id="IPR036676">
    <property type="entry name" value="PurM-like_C_sf"/>
</dbReference>
<sequence>MPVKKEVAEFFDLIGLDPLYAANEGRLLCIADKNIADLVLDAMHKNKECREAVIIGEVIDEHKGIVYMQNSYGALKIIRTSQGEVLPRIC</sequence>
<dbReference type="Pfam" id="PF02769">
    <property type="entry name" value="AIRS_C"/>
    <property type="match status" value="1"/>
</dbReference>
<name>A0A7X2MYX7_9CLOT</name>
<accession>A0A7X2MYX7</accession>
<dbReference type="Gene3D" id="3.90.650.10">
    <property type="entry name" value="PurM-like C-terminal domain"/>
    <property type="match status" value="1"/>
</dbReference>
<dbReference type="PANTHER" id="PTHR30303:SF0">
    <property type="entry name" value="CARBAMOYL DEHYDRATASE HYPE"/>
    <property type="match status" value="1"/>
</dbReference>
<gene>
    <name evidence="2" type="ORF">FYJ33_09305</name>
</gene>
<dbReference type="InterPro" id="IPR010918">
    <property type="entry name" value="PurM-like_C_dom"/>
</dbReference>
<reference evidence="2 3" key="1">
    <citation type="submission" date="2019-08" db="EMBL/GenBank/DDBJ databases">
        <title>In-depth cultivation of the pig gut microbiome towards novel bacterial diversity and tailored functional studies.</title>
        <authorList>
            <person name="Wylensek D."/>
            <person name="Hitch T.C.A."/>
            <person name="Clavel T."/>
        </authorList>
    </citation>
    <scope>NUCLEOTIDE SEQUENCE [LARGE SCALE GENOMIC DNA]</scope>
    <source>
        <strain evidence="2 3">WCA-383-APC-5B</strain>
    </source>
</reference>
<evidence type="ECO:0000259" key="1">
    <source>
        <dbReference type="Pfam" id="PF02769"/>
    </source>
</evidence>
<dbReference type="RefSeq" id="WP_328598683.1">
    <property type="nucleotide sequence ID" value="NZ_VULX01000012.1"/>
</dbReference>
<dbReference type="AlphaFoldDB" id="A0A7X2MYX7"/>
<dbReference type="PANTHER" id="PTHR30303">
    <property type="entry name" value="HYDROGENASE ISOENZYMES FORMATION PROTEIN HYPE"/>
    <property type="match status" value="1"/>
</dbReference>
<organism evidence="2 3">
    <name type="scientific">Inconstantimicrobium porci</name>
    <dbReference type="NCBI Taxonomy" id="2652291"/>
    <lineage>
        <taxon>Bacteria</taxon>
        <taxon>Bacillati</taxon>
        <taxon>Bacillota</taxon>
        <taxon>Clostridia</taxon>
        <taxon>Eubacteriales</taxon>
        <taxon>Clostridiaceae</taxon>
        <taxon>Inconstantimicrobium</taxon>
    </lineage>
</organism>
<evidence type="ECO:0000313" key="3">
    <source>
        <dbReference type="Proteomes" id="UP000460287"/>
    </source>
</evidence>
<protein>
    <recommendedName>
        <fullName evidence="1">PurM-like C-terminal domain-containing protein</fullName>
    </recommendedName>
</protein>
<dbReference type="SUPFAM" id="SSF56042">
    <property type="entry name" value="PurM C-terminal domain-like"/>
    <property type="match status" value="1"/>
</dbReference>
<dbReference type="InterPro" id="IPR011854">
    <property type="entry name" value="HypE"/>
</dbReference>
<dbReference type="Proteomes" id="UP000460287">
    <property type="component" value="Unassembled WGS sequence"/>
</dbReference>
<comment type="caution">
    <text evidence="2">The sequence shown here is derived from an EMBL/GenBank/DDBJ whole genome shotgun (WGS) entry which is preliminary data.</text>
</comment>
<keyword evidence="3" id="KW-1185">Reference proteome</keyword>
<evidence type="ECO:0000313" key="2">
    <source>
        <dbReference type="EMBL" id="MSR91598.1"/>
    </source>
</evidence>
<dbReference type="EMBL" id="VULX01000012">
    <property type="protein sequence ID" value="MSR91598.1"/>
    <property type="molecule type" value="Genomic_DNA"/>
</dbReference>
<proteinExistence type="predicted"/>
<feature type="domain" description="PurM-like C-terminal" evidence="1">
    <location>
        <begin position="14"/>
        <end position="67"/>
    </location>
</feature>